<gene>
    <name evidence="1" type="ORF">PRABACTJOHN_01519</name>
</gene>
<name>B7B917_9BACT</name>
<reference evidence="1 2" key="2">
    <citation type="submission" date="2008-10" db="EMBL/GenBank/DDBJ databases">
        <authorList>
            <person name="Fulton L."/>
            <person name="Clifton S."/>
            <person name="Fulton B."/>
            <person name="Xu J."/>
            <person name="Minx P."/>
            <person name="Pepin K.H."/>
            <person name="Johnson M."/>
            <person name="Bhonagiri V."/>
            <person name="Nash W.E."/>
            <person name="Mardis E.R."/>
            <person name="Wilson R.K."/>
        </authorList>
    </citation>
    <scope>NUCLEOTIDE SEQUENCE [LARGE SCALE GENOMIC DNA]</scope>
    <source>
        <strain evidence="1 2">DSM 18315</strain>
    </source>
</reference>
<accession>B7B917</accession>
<dbReference type="HOGENOM" id="CLU_2667762_0_0_10"/>
<dbReference type="EMBL" id="ABYH01000146">
    <property type="protein sequence ID" value="EEC97071.1"/>
    <property type="molecule type" value="Genomic_DNA"/>
</dbReference>
<evidence type="ECO:0000313" key="2">
    <source>
        <dbReference type="Proteomes" id="UP000005510"/>
    </source>
</evidence>
<evidence type="ECO:0000313" key="1">
    <source>
        <dbReference type="EMBL" id="EEC97071.1"/>
    </source>
</evidence>
<reference evidence="1 2" key="1">
    <citation type="submission" date="2008-10" db="EMBL/GenBank/DDBJ databases">
        <title>Draft genome sequence of Parabacteroides johnsonii (DSM 18315).</title>
        <authorList>
            <person name="Sudarsanam P."/>
            <person name="Ley R."/>
            <person name="Guruge J."/>
            <person name="Turnbaugh P.J."/>
            <person name="Mahowald M."/>
            <person name="Liep D."/>
            <person name="Gordon J."/>
        </authorList>
    </citation>
    <scope>NUCLEOTIDE SEQUENCE [LARGE SCALE GENOMIC DNA]</scope>
    <source>
        <strain evidence="1 2">DSM 18315</strain>
    </source>
</reference>
<organism evidence="1 2">
    <name type="scientific">Parabacteroides johnsonii DSM 18315</name>
    <dbReference type="NCBI Taxonomy" id="537006"/>
    <lineage>
        <taxon>Bacteria</taxon>
        <taxon>Pseudomonadati</taxon>
        <taxon>Bacteroidota</taxon>
        <taxon>Bacteroidia</taxon>
        <taxon>Bacteroidales</taxon>
        <taxon>Tannerellaceae</taxon>
        <taxon>Parabacteroides</taxon>
    </lineage>
</organism>
<sequence length="75" mass="9146">MHLHHIVKHRFQNKSPLKLIILKQSFSLYANLFIFPVCKVIPDHFDSLYINYGYAYQYYRRVETDGIRRKNILFL</sequence>
<dbReference type="STRING" id="537006.PRABACTJOHN_01519"/>
<proteinExistence type="predicted"/>
<dbReference type="AlphaFoldDB" id="B7B917"/>
<dbReference type="Proteomes" id="UP000005510">
    <property type="component" value="Unassembled WGS sequence"/>
</dbReference>
<comment type="caution">
    <text evidence="1">The sequence shown here is derived from an EMBL/GenBank/DDBJ whole genome shotgun (WGS) entry which is preliminary data.</text>
</comment>
<protein>
    <submittedName>
        <fullName evidence="1">Uncharacterized protein</fullName>
    </submittedName>
</protein>